<sequence>MNSVFYVALTMGNYEATVGVLLLRRNLFDASSLAGSYFLYIGRINSYKLHNSMYTKLTGSMVLEFKGFPLVAGIEAQDILSVNC</sequence>
<accession>A0A0A9HF34</accession>
<dbReference type="AlphaFoldDB" id="A0A0A9HF34"/>
<evidence type="ECO:0000313" key="1">
    <source>
        <dbReference type="EMBL" id="JAE31503.1"/>
    </source>
</evidence>
<dbReference type="EMBL" id="GBRH01166393">
    <property type="protein sequence ID" value="JAE31503.1"/>
    <property type="molecule type" value="Transcribed_RNA"/>
</dbReference>
<reference evidence="1" key="2">
    <citation type="journal article" date="2015" name="Data Brief">
        <title>Shoot transcriptome of the giant reed, Arundo donax.</title>
        <authorList>
            <person name="Barrero R.A."/>
            <person name="Guerrero F.D."/>
            <person name="Moolhuijzen P."/>
            <person name="Goolsby J.A."/>
            <person name="Tidwell J."/>
            <person name="Bellgard S.E."/>
            <person name="Bellgard M.I."/>
        </authorList>
    </citation>
    <scope>NUCLEOTIDE SEQUENCE</scope>
    <source>
        <tissue evidence="1">Shoot tissue taken approximately 20 cm above the soil surface</tissue>
    </source>
</reference>
<reference evidence="1" key="1">
    <citation type="submission" date="2014-09" db="EMBL/GenBank/DDBJ databases">
        <authorList>
            <person name="Magalhaes I.L.F."/>
            <person name="Oliveira U."/>
            <person name="Santos F.R."/>
            <person name="Vidigal T.H.D.A."/>
            <person name="Brescovit A.D."/>
            <person name="Santos A.J."/>
        </authorList>
    </citation>
    <scope>NUCLEOTIDE SEQUENCE</scope>
    <source>
        <tissue evidence="1">Shoot tissue taken approximately 20 cm above the soil surface</tissue>
    </source>
</reference>
<protein>
    <submittedName>
        <fullName evidence="1">Uncharacterized protein</fullName>
    </submittedName>
</protein>
<name>A0A0A9HF34_ARUDO</name>
<proteinExistence type="predicted"/>
<organism evidence="1">
    <name type="scientific">Arundo donax</name>
    <name type="common">Giant reed</name>
    <name type="synonym">Donax arundinaceus</name>
    <dbReference type="NCBI Taxonomy" id="35708"/>
    <lineage>
        <taxon>Eukaryota</taxon>
        <taxon>Viridiplantae</taxon>
        <taxon>Streptophyta</taxon>
        <taxon>Embryophyta</taxon>
        <taxon>Tracheophyta</taxon>
        <taxon>Spermatophyta</taxon>
        <taxon>Magnoliopsida</taxon>
        <taxon>Liliopsida</taxon>
        <taxon>Poales</taxon>
        <taxon>Poaceae</taxon>
        <taxon>PACMAD clade</taxon>
        <taxon>Arundinoideae</taxon>
        <taxon>Arundineae</taxon>
        <taxon>Arundo</taxon>
    </lineage>
</organism>